<keyword evidence="1" id="KW-0812">Transmembrane</keyword>
<feature type="transmembrane region" description="Helical" evidence="1">
    <location>
        <begin position="40"/>
        <end position="58"/>
    </location>
</feature>
<feature type="transmembrane region" description="Helical" evidence="1">
    <location>
        <begin position="65"/>
        <end position="85"/>
    </location>
</feature>
<accession>A0ABP9AJ96</accession>
<sequence length="163" mass="17941">MTTENDLAALLRRQDGVLSREQALECGMTPAMIKHRLTRHLWTLLWPCVYLSAAHGLGPRVRIRAASLWLGGGATLIGAGAAWWLRLLDEPPEVLRFAVPPDRRVRSRPGVRVVRRRLPGRRSSVDGVPVLSRADAVVDAAAELGLRRGAARRSWTGRCSRAG</sequence>
<reference evidence="3" key="1">
    <citation type="journal article" date="2019" name="Int. J. Syst. Evol. Microbiol.">
        <title>The Global Catalogue of Microorganisms (GCM) 10K type strain sequencing project: providing services to taxonomists for standard genome sequencing and annotation.</title>
        <authorList>
            <consortium name="The Broad Institute Genomics Platform"/>
            <consortium name="The Broad Institute Genome Sequencing Center for Infectious Disease"/>
            <person name="Wu L."/>
            <person name="Ma J."/>
        </authorList>
    </citation>
    <scope>NUCLEOTIDE SEQUENCE [LARGE SCALE GENOMIC DNA]</scope>
    <source>
        <strain evidence="3">JCM 17979</strain>
    </source>
</reference>
<keyword evidence="1" id="KW-0472">Membrane</keyword>
<evidence type="ECO:0000256" key="1">
    <source>
        <dbReference type="SAM" id="Phobius"/>
    </source>
</evidence>
<evidence type="ECO:0000313" key="3">
    <source>
        <dbReference type="Proteomes" id="UP001500928"/>
    </source>
</evidence>
<comment type="caution">
    <text evidence="2">The sequence shown here is derived from an EMBL/GenBank/DDBJ whole genome shotgun (WGS) entry which is preliminary data.</text>
</comment>
<evidence type="ECO:0000313" key="2">
    <source>
        <dbReference type="EMBL" id="GAA4782268.1"/>
    </source>
</evidence>
<dbReference type="EMBL" id="BAABHO010000008">
    <property type="protein sequence ID" value="GAA4782268.1"/>
    <property type="molecule type" value="Genomic_DNA"/>
</dbReference>
<gene>
    <name evidence="2" type="ORF">GCM10023200_14690</name>
</gene>
<keyword evidence="1" id="KW-1133">Transmembrane helix</keyword>
<dbReference type="RefSeq" id="WP_345412420.1">
    <property type="nucleotide sequence ID" value="NZ_BAABHO010000008.1"/>
</dbReference>
<name>A0ABP9AJ96_9PSEU</name>
<dbReference type="Proteomes" id="UP001500928">
    <property type="component" value="Unassembled WGS sequence"/>
</dbReference>
<organism evidence="2 3">
    <name type="scientific">Actinomycetospora chlora</name>
    <dbReference type="NCBI Taxonomy" id="663608"/>
    <lineage>
        <taxon>Bacteria</taxon>
        <taxon>Bacillati</taxon>
        <taxon>Actinomycetota</taxon>
        <taxon>Actinomycetes</taxon>
        <taxon>Pseudonocardiales</taxon>
        <taxon>Pseudonocardiaceae</taxon>
        <taxon>Actinomycetospora</taxon>
    </lineage>
</organism>
<protein>
    <submittedName>
        <fullName evidence="2">Uncharacterized protein</fullName>
    </submittedName>
</protein>
<proteinExistence type="predicted"/>
<keyword evidence="3" id="KW-1185">Reference proteome</keyword>